<protein>
    <submittedName>
        <fullName evidence="3">Heparinase II/III family protein</fullName>
    </submittedName>
</protein>
<dbReference type="InterPro" id="IPR012480">
    <property type="entry name" value="Hepar_II_III_C"/>
</dbReference>
<dbReference type="EMBL" id="AMCI01000196">
    <property type="protein sequence ID" value="EJX10386.1"/>
    <property type="molecule type" value="Genomic_DNA"/>
</dbReference>
<name>J9DBT3_9ZZZZ</name>
<dbReference type="Pfam" id="PF07940">
    <property type="entry name" value="Hepar_II_III_C"/>
    <property type="match status" value="1"/>
</dbReference>
<dbReference type="PANTHER" id="PTHR38045">
    <property type="entry name" value="CHROMOSOME 1, WHOLE GENOME SHOTGUN SEQUENCE"/>
    <property type="match status" value="1"/>
</dbReference>
<evidence type="ECO:0000313" key="3">
    <source>
        <dbReference type="EMBL" id="EJX10386.1"/>
    </source>
</evidence>
<dbReference type="AlphaFoldDB" id="J9DBT3"/>
<dbReference type="GO" id="GO:0016829">
    <property type="term" value="F:lyase activity"/>
    <property type="evidence" value="ECO:0007669"/>
    <property type="project" value="InterPro"/>
</dbReference>
<organism evidence="3">
    <name type="scientific">gut metagenome</name>
    <dbReference type="NCBI Taxonomy" id="749906"/>
    <lineage>
        <taxon>unclassified sequences</taxon>
        <taxon>metagenomes</taxon>
        <taxon>organismal metagenomes</taxon>
    </lineage>
</organism>
<sequence>MAAYLKHTADSLVDTSQIPYELDRYGALLWTSRAYVYRLGTLSLAYRLYGDKNYLDAANRTLLWVCDYPDWHPEHYLDNAEMATAVAIAYDWLYEALPLSTRTVVKDCLYQRAVKRVLQEYATGDSNSWAKRETNWNVVCNTGMLMAALAVAEDYPKELETVLEGSARYMPRCLRHFAPDGVCYEGPAYWGYTAGYLSLYLKAVADNDGGRGGIARLSGLDRTALYSKRTLTPSGRVFNFANAGTDPQNTPAYFFFSRFYEQPEVATWYRNEISKVIQTDKRVNQLFFLALPWYDEAEPAKESQLPAMEVYHNTINDIIVFNGNRQKKGAVFLIAKGGEPMQAHQQLDCGTFLIESEGVCWTEDMGADDYALPGFWDYKPTGQRWHYFRNTNLAHNTLSIDGKIQYSAGEAFVCEEDAHSSTPSVKLDMTSLYKEQASAVFRTFTLTDDCTMEVEDEVKLVHPSSVVSWMAATCAEVEVDGNQVHLMQNGKHFYLTIVSPADAVFETYQAANWDKRERPISGFTMLEAKCRWADGHGKIVVRMSSRKK</sequence>
<comment type="caution">
    <text evidence="3">The sequence shown here is derived from an EMBL/GenBank/DDBJ whole genome shotgun (WGS) entry which is preliminary data.</text>
</comment>
<evidence type="ECO:0000259" key="2">
    <source>
        <dbReference type="Pfam" id="PF07940"/>
    </source>
</evidence>
<dbReference type="GO" id="GO:0030313">
    <property type="term" value="C:cell envelope"/>
    <property type="evidence" value="ECO:0007669"/>
    <property type="project" value="UniProtKB-SubCell"/>
</dbReference>
<dbReference type="PANTHER" id="PTHR38045:SF1">
    <property type="entry name" value="HEPARINASE II_III-LIKE PROTEIN"/>
    <property type="match status" value="1"/>
</dbReference>
<gene>
    <name evidence="3" type="ORF">EVA_01387</name>
</gene>
<proteinExistence type="predicted"/>
<dbReference type="SUPFAM" id="SSF48230">
    <property type="entry name" value="Chondroitin AC/alginate lyase"/>
    <property type="match status" value="1"/>
</dbReference>
<reference evidence="3" key="1">
    <citation type="journal article" date="2012" name="PLoS ONE">
        <title>Gene sets for utilization of primary and secondary nutrition supplies in the distal gut of endangered iberian lynx.</title>
        <authorList>
            <person name="Alcaide M."/>
            <person name="Messina E."/>
            <person name="Richter M."/>
            <person name="Bargiela R."/>
            <person name="Peplies J."/>
            <person name="Huws S.A."/>
            <person name="Newbold C.J."/>
            <person name="Golyshin P.N."/>
            <person name="Simon M.A."/>
            <person name="Lopez G."/>
            <person name="Yakimov M.M."/>
            <person name="Ferrer M."/>
        </authorList>
    </citation>
    <scope>NUCLEOTIDE SEQUENCE</scope>
</reference>
<dbReference type="InterPro" id="IPR008929">
    <property type="entry name" value="Chondroitin_lyas"/>
</dbReference>
<dbReference type="Gene3D" id="1.50.10.100">
    <property type="entry name" value="Chondroitin AC/alginate lyase"/>
    <property type="match status" value="1"/>
</dbReference>
<dbReference type="Gene3D" id="2.70.98.70">
    <property type="match status" value="1"/>
</dbReference>
<comment type="subcellular location">
    <subcellularLocation>
        <location evidence="1">Cell envelope</location>
    </subcellularLocation>
</comment>
<feature type="domain" description="Heparinase II/III-like C-terminal" evidence="2">
    <location>
        <begin position="327"/>
        <end position="493"/>
    </location>
</feature>
<evidence type="ECO:0000256" key="1">
    <source>
        <dbReference type="ARBA" id="ARBA00004196"/>
    </source>
</evidence>
<accession>J9DBT3</accession>